<dbReference type="RefSeq" id="WP_034710445.1">
    <property type="nucleotide sequence ID" value="NZ_JPRH01000003.1"/>
</dbReference>
<dbReference type="STRING" id="445961.IW15_08110"/>
<accession>A0A086A7T2</accession>
<dbReference type="AlphaFoldDB" id="A0A086A7T2"/>
<dbReference type="OrthoDB" id="679586at2"/>
<dbReference type="Proteomes" id="UP000028705">
    <property type="component" value="Unassembled WGS sequence"/>
</dbReference>
<evidence type="ECO:0000313" key="2">
    <source>
        <dbReference type="Proteomes" id="UP000028705"/>
    </source>
</evidence>
<name>A0A086A7T2_9FLAO</name>
<dbReference type="EMBL" id="JPRH01000003">
    <property type="protein sequence ID" value="KFF12746.1"/>
    <property type="molecule type" value="Genomic_DNA"/>
</dbReference>
<organism evidence="1 2">
    <name type="scientific">Chryseobacterium soli</name>
    <dbReference type="NCBI Taxonomy" id="445961"/>
    <lineage>
        <taxon>Bacteria</taxon>
        <taxon>Pseudomonadati</taxon>
        <taxon>Bacteroidota</taxon>
        <taxon>Flavobacteriia</taxon>
        <taxon>Flavobacteriales</taxon>
        <taxon>Weeksellaceae</taxon>
        <taxon>Chryseobacterium group</taxon>
        <taxon>Chryseobacterium</taxon>
    </lineage>
</organism>
<comment type="caution">
    <text evidence="1">The sequence shown here is derived from an EMBL/GenBank/DDBJ whole genome shotgun (WGS) entry which is preliminary data.</text>
</comment>
<evidence type="ECO:0000313" key="1">
    <source>
        <dbReference type="EMBL" id="KFF12746.1"/>
    </source>
</evidence>
<keyword evidence="2" id="KW-1185">Reference proteome</keyword>
<reference evidence="1 2" key="1">
    <citation type="submission" date="2014-07" db="EMBL/GenBank/DDBJ databases">
        <title>Genome of Chryseobacterium soli DSM 19298.</title>
        <authorList>
            <person name="Stropko S.J."/>
            <person name="Pipes S.E."/>
            <person name="Newman J."/>
        </authorList>
    </citation>
    <scope>NUCLEOTIDE SEQUENCE [LARGE SCALE GENOMIC DNA]</scope>
    <source>
        <strain evidence="1 2">DSM 19298</strain>
    </source>
</reference>
<sequence length="96" mass="11018">MNNKKFCCERLSGAYSVGNGFGLNFRVLKFSEKLFNQLKVIDPLIFDKGYVLTSGYVNTINDEKTMSLFINNCPFCGQKLSDFYKSDEYVQEIIES</sequence>
<protein>
    <submittedName>
        <fullName evidence="1">Uncharacterized protein</fullName>
    </submittedName>
</protein>
<dbReference type="eggNOG" id="ENOG502ZETV">
    <property type="taxonomic scope" value="Bacteria"/>
</dbReference>
<proteinExistence type="predicted"/>
<gene>
    <name evidence="1" type="ORF">IW15_08110</name>
</gene>